<proteinExistence type="predicted"/>
<dbReference type="EMBL" id="GBRH01273519">
    <property type="protein sequence ID" value="JAD24376.1"/>
    <property type="molecule type" value="Transcribed_RNA"/>
</dbReference>
<sequence>MQSKRFFLYYKYQLKHWGRNIWVYQLQLGLL</sequence>
<organism evidence="1">
    <name type="scientific">Arundo donax</name>
    <name type="common">Giant reed</name>
    <name type="synonym">Donax arundinaceus</name>
    <dbReference type="NCBI Taxonomy" id="35708"/>
    <lineage>
        <taxon>Eukaryota</taxon>
        <taxon>Viridiplantae</taxon>
        <taxon>Streptophyta</taxon>
        <taxon>Embryophyta</taxon>
        <taxon>Tracheophyta</taxon>
        <taxon>Spermatophyta</taxon>
        <taxon>Magnoliopsida</taxon>
        <taxon>Liliopsida</taxon>
        <taxon>Poales</taxon>
        <taxon>Poaceae</taxon>
        <taxon>PACMAD clade</taxon>
        <taxon>Arundinoideae</taxon>
        <taxon>Arundineae</taxon>
        <taxon>Arundo</taxon>
    </lineage>
</organism>
<reference evidence="1" key="2">
    <citation type="journal article" date="2015" name="Data Brief">
        <title>Shoot transcriptome of the giant reed, Arundo donax.</title>
        <authorList>
            <person name="Barrero R.A."/>
            <person name="Guerrero F.D."/>
            <person name="Moolhuijzen P."/>
            <person name="Goolsby J.A."/>
            <person name="Tidwell J."/>
            <person name="Bellgard S.E."/>
            <person name="Bellgard M.I."/>
        </authorList>
    </citation>
    <scope>NUCLEOTIDE SEQUENCE</scope>
    <source>
        <tissue evidence="1">Shoot tissue taken approximately 20 cm above the soil surface</tissue>
    </source>
</reference>
<accession>A0A0A8YE90</accession>
<protein>
    <submittedName>
        <fullName evidence="1">Uncharacterized protein</fullName>
    </submittedName>
</protein>
<dbReference type="AlphaFoldDB" id="A0A0A8YE90"/>
<name>A0A0A8YE90_ARUDO</name>
<reference evidence="1" key="1">
    <citation type="submission" date="2014-09" db="EMBL/GenBank/DDBJ databases">
        <authorList>
            <person name="Magalhaes I.L.F."/>
            <person name="Oliveira U."/>
            <person name="Santos F.R."/>
            <person name="Vidigal T.H.D.A."/>
            <person name="Brescovit A.D."/>
            <person name="Santos A.J."/>
        </authorList>
    </citation>
    <scope>NUCLEOTIDE SEQUENCE</scope>
    <source>
        <tissue evidence="1">Shoot tissue taken approximately 20 cm above the soil surface</tissue>
    </source>
</reference>
<evidence type="ECO:0000313" key="1">
    <source>
        <dbReference type="EMBL" id="JAD24376.1"/>
    </source>
</evidence>